<name>M3P8E1_HELPX</name>
<dbReference type="HOGENOM" id="CLU_3026088_0_0_7"/>
<dbReference type="EMBL" id="APDV01000085">
    <property type="protein sequence ID" value="EMH21193.1"/>
    <property type="molecule type" value="Genomic_DNA"/>
</dbReference>
<comment type="caution">
    <text evidence="1">The sequence shown here is derived from an EMBL/GenBank/DDBJ whole genome shotgun (WGS) entry which is preliminary data.</text>
</comment>
<sequence length="55" mass="6493">MSRGLSLNKSLKHFFSRLYSSPSLGSLPYWLRTIFFKNHCFLKFLNFSALFTLND</sequence>
<evidence type="ECO:0000313" key="1">
    <source>
        <dbReference type="EMBL" id="EMH21193.1"/>
    </source>
</evidence>
<protein>
    <submittedName>
        <fullName evidence="1">Uncharacterized protein</fullName>
    </submittedName>
</protein>
<accession>M3P8E1</accession>
<dbReference type="PATRIC" id="fig|1159046.3.peg.1478"/>
<dbReference type="AlphaFoldDB" id="M3P8E1"/>
<gene>
    <name evidence="1" type="ORF">HMPREF1418_01572</name>
</gene>
<dbReference type="Proteomes" id="UP000012023">
    <property type="component" value="Unassembled WGS sequence"/>
</dbReference>
<organism evidence="1 2">
    <name type="scientific">Helicobacter pylori GAM260BSi</name>
    <dbReference type="NCBI Taxonomy" id="1159046"/>
    <lineage>
        <taxon>Bacteria</taxon>
        <taxon>Pseudomonadati</taxon>
        <taxon>Campylobacterota</taxon>
        <taxon>Epsilonproteobacteria</taxon>
        <taxon>Campylobacterales</taxon>
        <taxon>Helicobacteraceae</taxon>
        <taxon>Helicobacter</taxon>
    </lineage>
</organism>
<proteinExistence type="predicted"/>
<reference evidence="1 2" key="1">
    <citation type="submission" date="2012-11" db="EMBL/GenBank/DDBJ databases">
        <authorList>
            <person name="Weinstock G."/>
            <person name="Sodergren E."/>
            <person name="Lobos E.A."/>
            <person name="Fulton L."/>
            <person name="Fulton R."/>
            <person name="Courtney L."/>
            <person name="Fronick C."/>
            <person name="O'Laughlin M."/>
            <person name="Godfrey J."/>
            <person name="Wilson R.M."/>
            <person name="Miner T."/>
            <person name="Farmer C."/>
            <person name="Delehaunty K."/>
            <person name="Cordes M."/>
            <person name="Minx P."/>
            <person name="Tomlinson C."/>
            <person name="Chen J."/>
            <person name="Wollam A."/>
            <person name="Pepin K.H."/>
            <person name="Bhonagiri V."/>
            <person name="Zhang X."/>
            <person name="Suruliraj S."/>
            <person name="Antonio M."/>
            <person name="Secka O."/>
            <person name="Thomas J."/>
            <person name="Warren W."/>
            <person name="Mitreva M."/>
            <person name="Mardis E.R."/>
            <person name="Wilson R.K."/>
        </authorList>
    </citation>
    <scope>NUCLEOTIDE SEQUENCE [LARGE SCALE GENOMIC DNA]</scope>
    <source>
        <strain evidence="1 2">GAM260BSi</strain>
    </source>
</reference>
<evidence type="ECO:0000313" key="2">
    <source>
        <dbReference type="Proteomes" id="UP000012023"/>
    </source>
</evidence>